<dbReference type="Gene3D" id="1.20.120.910">
    <property type="entry name" value="DksA, coiled-coil domain"/>
    <property type="match status" value="1"/>
</dbReference>
<dbReference type="SUPFAM" id="SSF57716">
    <property type="entry name" value="Glucocorticoid receptor-like (DNA-binding domain)"/>
    <property type="match status" value="1"/>
</dbReference>
<proteinExistence type="predicted"/>
<dbReference type="PANTHER" id="PTHR33823:SF4">
    <property type="entry name" value="GENERAL STRESS PROTEIN 16O"/>
    <property type="match status" value="1"/>
</dbReference>
<evidence type="ECO:0000256" key="3">
    <source>
        <dbReference type="ARBA" id="ARBA00022833"/>
    </source>
</evidence>
<protein>
    <submittedName>
        <fullName evidence="6">TraR/DksA C4-type zinc finger protein</fullName>
    </submittedName>
</protein>
<dbReference type="GO" id="GO:0008270">
    <property type="term" value="F:zinc ion binding"/>
    <property type="evidence" value="ECO:0007669"/>
    <property type="project" value="UniProtKB-KW"/>
</dbReference>
<evidence type="ECO:0000313" key="7">
    <source>
        <dbReference type="Proteomes" id="UP000676456"/>
    </source>
</evidence>
<feature type="domain" description="Zinc finger DksA/TraR C4-type" evidence="5">
    <location>
        <begin position="86"/>
        <end position="114"/>
    </location>
</feature>
<dbReference type="InterPro" id="IPR000962">
    <property type="entry name" value="Znf_DskA_TraR"/>
</dbReference>
<accession>A0A942Z4X3</accession>
<dbReference type="NCBIfam" id="TIGR02890">
    <property type="entry name" value="bacill_yteA"/>
    <property type="match status" value="1"/>
</dbReference>
<evidence type="ECO:0000256" key="4">
    <source>
        <dbReference type="PROSITE-ProRule" id="PRU00510"/>
    </source>
</evidence>
<dbReference type="RefSeq" id="WP_213097764.1">
    <property type="nucleotide sequence ID" value="NZ_JAGYPH010000001.1"/>
</dbReference>
<evidence type="ECO:0000256" key="1">
    <source>
        <dbReference type="ARBA" id="ARBA00022723"/>
    </source>
</evidence>
<keyword evidence="1" id="KW-0479">Metal-binding</keyword>
<keyword evidence="2" id="KW-0863">Zinc-finger</keyword>
<dbReference type="SUPFAM" id="SSF109635">
    <property type="entry name" value="DnaK suppressor protein DksA, alpha-hairpin domain"/>
    <property type="match status" value="1"/>
</dbReference>
<dbReference type="Proteomes" id="UP000676456">
    <property type="component" value="Unassembled WGS sequence"/>
</dbReference>
<comment type="caution">
    <text evidence="6">The sequence shown here is derived from an EMBL/GenBank/DDBJ whole genome shotgun (WGS) entry which is preliminary data.</text>
</comment>
<sequence length="248" mass="28382">MLTDKQISYLKSELLNQLDQLTLNIDNEGEVVESANARERELSMYDNHPADMGTELFERERDMALSVHAESELVKVKQALEAIDSGKYGKCETCGKDIPYERLEAIPNTTFCVEHSPEQILPSDRPVEEEILDPAVDNSFAGRDKSSPVRHYRDSFQEVAKFGTSETPSDFEGDFNDYDQLYQDELKDGFTEEYETFIGNDIEGKDTKIFMSEEKMEYEERLDEEGIEAPFGDVPYKLTDGYVDDEES</sequence>
<keyword evidence="7" id="KW-1185">Reference proteome</keyword>
<dbReference type="InterPro" id="IPR037187">
    <property type="entry name" value="DnaK_N"/>
</dbReference>
<organism evidence="6 7">
    <name type="scientific">Lederbergia citrea</name>
    <dbReference type="NCBI Taxonomy" id="2833581"/>
    <lineage>
        <taxon>Bacteria</taxon>
        <taxon>Bacillati</taxon>
        <taxon>Bacillota</taxon>
        <taxon>Bacilli</taxon>
        <taxon>Bacillales</taxon>
        <taxon>Bacillaceae</taxon>
        <taxon>Lederbergia</taxon>
    </lineage>
</organism>
<dbReference type="Pfam" id="PF01258">
    <property type="entry name" value="zf-dskA_traR"/>
    <property type="match status" value="1"/>
</dbReference>
<evidence type="ECO:0000313" key="6">
    <source>
        <dbReference type="EMBL" id="MBS4222852.1"/>
    </source>
</evidence>
<dbReference type="EMBL" id="JAGYPN010000001">
    <property type="protein sequence ID" value="MBS4222852.1"/>
    <property type="molecule type" value="Genomic_DNA"/>
</dbReference>
<evidence type="ECO:0000256" key="2">
    <source>
        <dbReference type="ARBA" id="ARBA00022771"/>
    </source>
</evidence>
<dbReference type="PROSITE" id="PS51128">
    <property type="entry name" value="ZF_DKSA_2"/>
    <property type="match status" value="1"/>
</dbReference>
<name>A0A942Z4X3_9BACI</name>
<gene>
    <name evidence="6" type="ORF">KHA91_08760</name>
</gene>
<keyword evidence="3" id="KW-0862">Zinc</keyword>
<dbReference type="PANTHER" id="PTHR33823">
    <property type="entry name" value="RNA POLYMERASE-BINDING TRANSCRIPTION FACTOR DKSA-RELATED"/>
    <property type="match status" value="1"/>
</dbReference>
<evidence type="ECO:0000259" key="5">
    <source>
        <dbReference type="Pfam" id="PF01258"/>
    </source>
</evidence>
<dbReference type="AlphaFoldDB" id="A0A942Z4X3"/>
<feature type="zinc finger region" description="dksA C4-type" evidence="4">
    <location>
        <begin position="91"/>
        <end position="115"/>
    </location>
</feature>
<dbReference type="InterPro" id="IPR014240">
    <property type="entry name" value="YteA"/>
</dbReference>
<reference evidence="6 7" key="1">
    <citation type="submission" date="2021-05" db="EMBL/GenBank/DDBJ databases">
        <title>Novel Bacillus species.</title>
        <authorList>
            <person name="Liu G."/>
        </authorList>
    </citation>
    <scope>NUCLEOTIDE SEQUENCE [LARGE SCALE GENOMIC DNA]</scope>
    <source>
        <strain evidence="6 7">FJAT-49682</strain>
    </source>
</reference>